<dbReference type="EMBL" id="JANUGW010000008">
    <property type="protein sequence ID" value="MCS0582663.1"/>
    <property type="molecule type" value="Genomic_DNA"/>
</dbReference>
<dbReference type="InterPro" id="IPR050832">
    <property type="entry name" value="Bact_Acetyltransf"/>
</dbReference>
<evidence type="ECO:0000313" key="5">
    <source>
        <dbReference type="Proteomes" id="UP001204151"/>
    </source>
</evidence>
<dbReference type="Pfam" id="PF00583">
    <property type="entry name" value="Acetyltransf_1"/>
    <property type="match status" value="1"/>
</dbReference>
<sequence length="149" mass="16814">MIVNAETPDQPEVRDMLARLDAYCAALYPAESNHLPDVASLMQGDVLFLVARDVDGAAVGCAALVNKHEYGEIKRMFVDERRRGMGTGRKLVEHLVMFARMSGLSVLRLETGIHQPEAIGLYERMGFERRTPFGDYREDPLSLFMELRL</sequence>
<protein>
    <submittedName>
        <fullName evidence="4">GNAT family N-acetyltransferase</fullName>
    </submittedName>
</protein>
<name>A0ABT1ZRX3_9BURK</name>
<dbReference type="CDD" id="cd04301">
    <property type="entry name" value="NAT_SF"/>
    <property type="match status" value="1"/>
</dbReference>
<dbReference type="InterPro" id="IPR000182">
    <property type="entry name" value="GNAT_dom"/>
</dbReference>
<dbReference type="SUPFAM" id="SSF55729">
    <property type="entry name" value="Acyl-CoA N-acyltransferases (Nat)"/>
    <property type="match status" value="1"/>
</dbReference>
<keyword evidence="5" id="KW-1185">Reference proteome</keyword>
<dbReference type="Gene3D" id="3.40.630.30">
    <property type="match status" value="1"/>
</dbReference>
<dbReference type="InterPro" id="IPR016181">
    <property type="entry name" value="Acyl_CoA_acyltransferase"/>
</dbReference>
<reference evidence="4 5" key="1">
    <citation type="submission" date="2022-08" db="EMBL/GenBank/DDBJ databases">
        <title>Reclassification of Massilia species as members of the genera Telluria, Duganella, Pseudoduganella, Mokoshia gen. nov. and Zemynaea gen. nov. using orthogonal and non-orthogonal genome-based approaches.</title>
        <authorList>
            <person name="Bowman J.P."/>
        </authorList>
    </citation>
    <scope>NUCLEOTIDE SEQUENCE [LARGE SCALE GENOMIC DNA]</scope>
    <source>
        <strain evidence="4 5">JCM 31316</strain>
    </source>
</reference>
<dbReference type="Proteomes" id="UP001204151">
    <property type="component" value="Unassembled WGS sequence"/>
</dbReference>
<dbReference type="PROSITE" id="PS51186">
    <property type="entry name" value="GNAT"/>
    <property type="match status" value="1"/>
</dbReference>
<proteinExistence type="predicted"/>
<keyword evidence="2" id="KW-0012">Acyltransferase</keyword>
<feature type="domain" description="N-acetyltransferase" evidence="3">
    <location>
        <begin position="1"/>
        <end position="149"/>
    </location>
</feature>
<evidence type="ECO:0000256" key="2">
    <source>
        <dbReference type="ARBA" id="ARBA00023315"/>
    </source>
</evidence>
<evidence type="ECO:0000313" key="4">
    <source>
        <dbReference type="EMBL" id="MCS0582663.1"/>
    </source>
</evidence>
<gene>
    <name evidence="4" type="ORF">NX784_13765</name>
</gene>
<accession>A0ABT1ZRX3</accession>
<comment type="caution">
    <text evidence="4">The sequence shown here is derived from an EMBL/GenBank/DDBJ whole genome shotgun (WGS) entry which is preliminary data.</text>
</comment>
<evidence type="ECO:0000256" key="1">
    <source>
        <dbReference type="ARBA" id="ARBA00022679"/>
    </source>
</evidence>
<dbReference type="RefSeq" id="WP_258817235.1">
    <property type="nucleotide sequence ID" value="NZ_JANUGW010000008.1"/>
</dbReference>
<organism evidence="4 5">
    <name type="scientific">Massilia pinisoli</name>
    <dbReference type="NCBI Taxonomy" id="1772194"/>
    <lineage>
        <taxon>Bacteria</taxon>
        <taxon>Pseudomonadati</taxon>
        <taxon>Pseudomonadota</taxon>
        <taxon>Betaproteobacteria</taxon>
        <taxon>Burkholderiales</taxon>
        <taxon>Oxalobacteraceae</taxon>
        <taxon>Telluria group</taxon>
        <taxon>Massilia</taxon>
    </lineage>
</organism>
<dbReference type="PANTHER" id="PTHR43877">
    <property type="entry name" value="AMINOALKYLPHOSPHONATE N-ACETYLTRANSFERASE-RELATED-RELATED"/>
    <property type="match status" value="1"/>
</dbReference>
<keyword evidence="1" id="KW-0808">Transferase</keyword>
<evidence type="ECO:0000259" key="3">
    <source>
        <dbReference type="PROSITE" id="PS51186"/>
    </source>
</evidence>
<dbReference type="PANTHER" id="PTHR43877:SF2">
    <property type="entry name" value="AMINOALKYLPHOSPHONATE N-ACETYLTRANSFERASE-RELATED"/>
    <property type="match status" value="1"/>
</dbReference>